<dbReference type="Proteomes" id="UP000478052">
    <property type="component" value="Unassembled WGS sequence"/>
</dbReference>
<evidence type="ECO:0000313" key="1">
    <source>
        <dbReference type="EMBL" id="KAF0755485.1"/>
    </source>
</evidence>
<dbReference type="EMBL" id="VUJU01004128">
    <property type="protein sequence ID" value="KAF0755485.1"/>
    <property type="molecule type" value="Genomic_DNA"/>
</dbReference>
<name>A0A6G0YGW9_APHCR</name>
<comment type="caution">
    <text evidence="1">The sequence shown here is derived from an EMBL/GenBank/DDBJ whole genome shotgun (WGS) entry which is preliminary data.</text>
</comment>
<organism evidence="1 2">
    <name type="scientific">Aphis craccivora</name>
    <name type="common">Cowpea aphid</name>
    <dbReference type="NCBI Taxonomy" id="307492"/>
    <lineage>
        <taxon>Eukaryota</taxon>
        <taxon>Metazoa</taxon>
        <taxon>Ecdysozoa</taxon>
        <taxon>Arthropoda</taxon>
        <taxon>Hexapoda</taxon>
        <taxon>Insecta</taxon>
        <taxon>Pterygota</taxon>
        <taxon>Neoptera</taxon>
        <taxon>Paraneoptera</taxon>
        <taxon>Hemiptera</taxon>
        <taxon>Sternorrhyncha</taxon>
        <taxon>Aphidomorpha</taxon>
        <taxon>Aphidoidea</taxon>
        <taxon>Aphididae</taxon>
        <taxon>Aphidini</taxon>
        <taxon>Aphis</taxon>
        <taxon>Aphis</taxon>
    </lineage>
</organism>
<proteinExistence type="predicted"/>
<protein>
    <submittedName>
        <fullName evidence="1">Uncharacterized protein</fullName>
    </submittedName>
</protein>
<reference evidence="1 2" key="1">
    <citation type="submission" date="2019-08" db="EMBL/GenBank/DDBJ databases">
        <title>Whole genome of Aphis craccivora.</title>
        <authorList>
            <person name="Voronova N.V."/>
            <person name="Shulinski R.S."/>
            <person name="Bandarenka Y.V."/>
            <person name="Zhorov D.G."/>
            <person name="Warner D."/>
        </authorList>
    </citation>
    <scope>NUCLEOTIDE SEQUENCE [LARGE SCALE GENOMIC DNA]</scope>
    <source>
        <strain evidence="1">180601</strain>
        <tissue evidence="1">Whole Body</tissue>
    </source>
</reference>
<evidence type="ECO:0000313" key="2">
    <source>
        <dbReference type="Proteomes" id="UP000478052"/>
    </source>
</evidence>
<dbReference type="AlphaFoldDB" id="A0A6G0YGW9"/>
<keyword evidence="2" id="KW-1185">Reference proteome</keyword>
<accession>A0A6G0YGW9</accession>
<sequence>MILTASFEYEITKTHDTGVIELRCNAISIDGINTWVDEFGKLNNTHWNFRSGVPNGTRIVCSNNKM</sequence>
<gene>
    <name evidence="1" type="ORF">FWK35_00010319</name>
</gene>